<name>A0AA88MSP6_CHASR</name>
<dbReference type="EMBL" id="JAUPFM010000009">
    <property type="protein sequence ID" value="KAK2842701.1"/>
    <property type="molecule type" value="Genomic_DNA"/>
</dbReference>
<gene>
    <name evidence="1" type="ORF">Q5P01_012901</name>
</gene>
<reference evidence="1" key="1">
    <citation type="submission" date="2023-07" db="EMBL/GenBank/DDBJ databases">
        <title>Chromosome-level Genome Assembly of Striped Snakehead (Channa striata).</title>
        <authorList>
            <person name="Liu H."/>
        </authorList>
    </citation>
    <scope>NUCLEOTIDE SEQUENCE</scope>
    <source>
        <strain evidence="1">Gz</strain>
        <tissue evidence="1">Muscle</tissue>
    </source>
</reference>
<dbReference type="AlphaFoldDB" id="A0AA88MSP6"/>
<evidence type="ECO:0000313" key="1">
    <source>
        <dbReference type="EMBL" id="KAK2842701.1"/>
    </source>
</evidence>
<sequence>MEWKEKGEEEDCRQEDGRTHAYRVTVLKKLFLLSIHSEPLIQPHAKKGGGGLPPPHNPHQVLVNSSLTLPPLQLHLVFIPPFLESRIPSSSSSSCRHTSYLAAAVVVPSALASCPAGPPSFRFSFHPPLLLCPDVLSPSVSMSIPQTGERVAGGERGRR</sequence>
<proteinExistence type="predicted"/>
<organism evidence="1 2">
    <name type="scientific">Channa striata</name>
    <name type="common">Snakehead murrel</name>
    <name type="synonym">Ophicephalus striatus</name>
    <dbReference type="NCBI Taxonomy" id="64152"/>
    <lineage>
        <taxon>Eukaryota</taxon>
        <taxon>Metazoa</taxon>
        <taxon>Chordata</taxon>
        <taxon>Craniata</taxon>
        <taxon>Vertebrata</taxon>
        <taxon>Euteleostomi</taxon>
        <taxon>Actinopterygii</taxon>
        <taxon>Neopterygii</taxon>
        <taxon>Teleostei</taxon>
        <taxon>Neoteleostei</taxon>
        <taxon>Acanthomorphata</taxon>
        <taxon>Anabantaria</taxon>
        <taxon>Anabantiformes</taxon>
        <taxon>Channoidei</taxon>
        <taxon>Channidae</taxon>
        <taxon>Channa</taxon>
    </lineage>
</organism>
<protein>
    <submittedName>
        <fullName evidence="1">Uncharacterized protein</fullName>
    </submittedName>
</protein>
<comment type="caution">
    <text evidence="1">The sequence shown here is derived from an EMBL/GenBank/DDBJ whole genome shotgun (WGS) entry which is preliminary data.</text>
</comment>
<evidence type="ECO:0000313" key="2">
    <source>
        <dbReference type="Proteomes" id="UP001187415"/>
    </source>
</evidence>
<dbReference type="Proteomes" id="UP001187415">
    <property type="component" value="Unassembled WGS sequence"/>
</dbReference>
<accession>A0AA88MSP6</accession>
<keyword evidence="2" id="KW-1185">Reference proteome</keyword>